<feature type="domain" description="Tyrosine specific protein phosphatases" evidence="6">
    <location>
        <begin position="162"/>
        <end position="229"/>
    </location>
</feature>
<evidence type="ECO:0000313" key="7">
    <source>
        <dbReference type="EMBL" id="KAK2165291.1"/>
    </source>
</evidence>
<dbReference type="PROSITE" id="PS00383">
    <property type="entry name" value="TYR_PHOSPHATASE_1"/>
    <property type="match status" value="1"/>
</dbReference>
<feature type="compositionally biased region" description="Low complexity" evidence="3">
    <location>
        <begin position="382"/>
        <end position="398"/>
    </location>
</feature>
<dbReference type="InterPro" id="IPR020422">
    <property type="entry name" value="TYR_PHOSPHATASE_DUAL_dom"/>
</dbReference>
<gene>
    <name evidence="7" type="ORF">LSH36_52g04000</name>
</gene>
<keyword evidence="8" id="KW-1185">Reference proteome</keyword>
<dbReference type="GO" id="GO:0060271">
    <property type="term" value="P:cilium assembly"/>
    <property type="evidence" value="ECO:0007669"/>
    <property type="project" value="InterPro"/>
</dbReference>
<feature type="domain" description="Tyrosine-protein phosphatase" evidence="4">
    <location>
        <begin position="76"/>
        <end position="247"/>
    </location>
</feature>
<dbReference type="InterPro" id="IPR049573">
    <property type="entry name" value="PTPDC1_PTP"/>
</dbReference>
<dbReference type="PRINTS" id="PR00700">
    <property type="entry name" value="PRTYPHPHTASE"/>
</dbReference>
<feature type="domain" description="Tyrosine-protein phosphatase" evidence="5">
    <location>
        <begin position="148"/>
        <end position="231"/>
    </location>
</feature>
<evidence type="ECO:0000256" key="3">
    <source>
        <dbReference type="SAM" id="MobiDB-lite"/>
    </source>
</evidence>
<accession>A0AAD9K682</accession>
<dbReference type="PROSITE" id="PS50056">
    <property type="entry name" value="TYR_PHOSPHATASE_2"/>
    <property type="match status" value="1"/>
</dbReference>
<proteinExistence type="predicted"/>
<protein>
    <recommendedName>
        <fullName evidence="9">Protein tyrosine phosphatase domain-containing protein 1-like</fullName>
    </recommendedName>
</protein>
<evidence type="ECO:0000256" key="2">
    <source>
        <dbReference type="ARBA" id="ARBA00022912"/>
    </source>
</evidence>
<dbReference type="EMBL" id="JAODUP010000052">
    <property type="protein sequence ID" value="KAK2165291.1"/>
    <property type="molecule type" value="Genomic_DNA"/>
</dbReference>
<dbReference type="InterPro" id="IPR000387">
    <property type="entry name" value="Tyr_Pase_dom"/>
</dbReference>
<dbReference type="PROSITE" id="PS50055">
    <property type="entry name" value="TYR_PHOSPHATASE_PTP"/>
    <property type="match status" value="1"/>
</dbReference>
<dbReference type="CDD" id="cd14506">
    <property type="entry name" value="PTP_PTPDC1"/>
    <property type="match status" value="1"/>
</dbReference>
<dbReference type="InterPro" id="IPR003595">
    <property type="entry name" value="Tyr_Pase_cat"/>
</dbReference>
<dbReference type="PANTHER" id="PTHR23339">
    <property type="entry name" value="TYROSINE SPECIFIC PROTEIN PHOSPHATASE AND DUAL SPECIFICITY PROTEIN PHOSPHATASE"/>
    <property type="match status" value="1"/>
</dbReference>
<evidence type="ECO:0000256" key="1">
    <source>
        <dbReference type="ARBA" id="ARBA00022801"/>
    </source>
</evidence>
<dbReference type="InterPro" id="IPR000340">
    <property type="entry name" value="Dual-sp_phosphatase_cat-dom"/>
</dbReference>
<dbReference type="SMART" id="SM00404">
    <property type="entry name" value="PTPc_motif"/>
    <property type="match status" value="1"/>
</dbReference>
<comment type="caution">
    <text evidence="7">The sequence shown here is derived from an EMBL/GenBank/DDBJ whole genome shotgun (WGS) entry which is preliminary data.</text>
</comment>
<evidence type="ECO:0000313" key="8">
    <source>
        <dbReference type="Proteomes" id="UP001208570"/>
    </source>
</evidence>
<feature type="region of interest" description="Disordered" evidence="3">
    <location>
        <begin position="594"/>
        <end position="630"/>
    </location>
</feature>
<dbReference type="PROSITE" id="PS50054">
    <property type="entry name" value="TYR_PHOSPHATASE_DUAL"/>
    <property type="match status" value="1"/>
</dbReference>
<evidence type="ECO:0000259" key="4">
    <source>
        <dbReference type="PROSITE" id="PS50054"/>
    </source>
</evidence>
<organism evidence="7 8">
    <name type="scientific">Paralvinella palmiformis</name>
    <dbReference type="NCBI Taxonomy" id="53620"/>
    <lineage>
        <taxon>Eukaryota</taxon>
        <taxon>Metazoa</taxon>
        <taxon>Spiralia</taxon>
        <taxon>Lophotrochozoa</taxon>
        <taxon>Annelida</taxon>
        <taxon>Polychaeta</taxon>
        <taxon>Sedentaria</taxon>
        <taxon>Canalipalpata</taxon>
        <taxon>Terebellida</taxon>
        <taxon>Terebelliformia</taxon>
        <taxon>Alvinellidae</taxon>
        <taxon>Paralvinella</taxon>
    </lineage>
</organism>
<dbReference type="GO" id="GO:0004725">
    <property type="term" value="F:protein tyrosine phosphatase activity"/>
    <property type="evidence" value="ECO:0007669"/>
    <property type="project" value="InterPro"/>
</dbReference>
<dbReference type="SUPFAM" id="SSF52799">
    <property type="entry name" value="(Phosphotyrosine protein) phosphatases II"/>
    <property type="match status" value="1"/>
</dbReference>
<evidence type="ECO:0000259" key="6">
    <source>
        <dbReference type="PROSITE" id="PS50056"/>
    </source>
</evidence>
<dbReference type="Gene3D" id="3.90.190.10">
    <property type="entry name" value="Protein tyrosine phosphatase superfamily"/>
    <property type="match status" value="1"/>
</dbReference>
<dbReference type="InterPro" id="IPR050561">
    <property type="entry name" value="PTP"/>
</dbReference>
<dbReference type="InterPro" id="IPR016130">
    <property type="entry name" value="Tyr_Pase_AS"/>
</dbReference>
<sequence>MPDNRSYQYEELIDWDEEKRKKFKDVLPSAKYGAASELLRHSISEATACSMFCKGEKCKYEDVVHWKEEEMEIKGLYSNWITKNILAMARPNTFNVEKFKIIEQFQKCGIQSIINLQLPGEHASCGHPLEPGGFSYNQQQFMDNGIFFYNFGWDDYGVGSLSSILDMVKVMQFAVSEGKVAIHCHAGLGRTGVLIACYLVFVNRMDPSEVIHYIRHRRPPSIQTKSQITYIQGFAEYLRPLRVVFSSNDKDDPATRDFTLTQFLTRQNHILHGFEARELKFVPKIIYECCNKLLRLVGRGKDRHHQHDTYNDLVETAPTAFRNLRQANQLEKDKNGALPSDKKLLKGKSISLESFTALRLETRESKTSLGLTNMPSYYNGDYSGSDSVPSSASVTPSLSRRDVNSERGNQFVGELTPDGVGTAMAQTEYDDEIVDKVESFKNCMNSDCRGYEKLQQVVDPQLLAKLMWDWLDQLKEPVLHAQDLPLMLEYCKDPTEGLKLISKGARRTVKLIFRTVARLEPLDEDVERSVVQRILSTLTHQNMVVEMDALMSPDKSILKRTSSDMGLMRSTVAGRMLYFFMRLLYLMQEELQERQEQHAARGQESDSGQRKTSKRDSSHNRSSKSKDLQD</sequence>
<name>A0AAD9K682_9ANNE</name>
<feature type="region of interest" description="Disordered" evidence="3">
    <location>
        <begin position="382"/>
        <end position="404"/>
    </location>
</feature>
<dbReference type="Pfam" id="PF00782">
    <property type="entry name" value="DSPc"/>
    <property type="match status" value="1"/>
</dbReference>
<dbReference type="InterPro" id="IPR000242">
    <property type="entry name" value="PTP_cat"/>
</dbReference>
<dbReference type="AlphaFoldDB" id="A0AAD9K682"/>
<reference evidence="7" key="1">
    <citation type="journal article" date="2023" name="Mol. Biol. Evol.">
        <title>Third-Generation Sequencing Reveals the Adaptive Role of the Epigenome in Three Deep-Sea Polychaetes.</title>
        <authorList>
            <person name="Perez M."/>
            <person name="Aroh O."/>
            <person name="Sun Y."/>
            <person name="Lan Y."/>
            <person name="Juniper S.K."/>
            <person name="Young C.R."/>
            <person name="Angers B."/>
            <person name="Qian P.Y."/>
        </authorList>
    </citation>
    <scope>NUCLEOTIDE SEQUENCE</scope>
    <source>
        <strain evidence="7">P08H-3</strain>
    </source>
</reference>
<dbReference type="FunFam" id="3.90.190.10:FF:000157">
    <property type="entry name" value="Protein-tyrosine phosphatase"/>
    <property type="match status" value="1"/>
</dbReference>
<evidence type="ECO:0000259" key="5">
    <source>
        <dbReference type="PROSITE" id="PS50055"/>
    </source>
</evidence>
<dbReference type="InterPro" id="IPR029021">
    <property type="entry name" value="Prot-tyrosine_phosphatase-like"/>
</dbReference>
<keyword evidence="1" id="KW-0378">Hydrolase</keyword>
<evidence type="ECO:0008006" key="9">
    <source>
        <dbReference type="Google" id="ProtNLM"/>
    </source>
</evidence>
<keyword evidence="2" id="KW-0904">Protein phosphatase</keyword>
<dbReference type="Proteomes" id="UP001208570">
    <property type="component" value="Unassembled WGS sequence"/>
</dbReference>